<name>A0A5D4SFD7_9BACI</name>
<evidence type="ECO:0000256" key="1">
    <source>
        <dbReference type="SAM" id="SignalP"/>
    </source>
</evidence>
<reference evidence="2 3" key="1">
    <citation type="submission" date="2019-08" db="EMBL/GenBank/DDBJ databases">
        <title>Bacillus genomes from the desert of Cuatro Cienegas, Coahuila.</title>
        <authorList>
            <person name="Olmedo-Alvarez G."/>
        </authorList>
    </citation>
    <scope>NUCLEOTIDE SEQUENCE [LARGE SCALE GENOMIC DNA]</scope>
    <source>
        <strain evidence="2 3">CH37_1T</strain>
    </source>
</reference>
<dbReference type="AlphaFoldDB" id="A0A5D4SFD7"/>
<dbReference type="RefSeq" id="WP_148950860.1">
    <property type="nucleotide sequence ID" value="NZ_VTES01000006.1"/>
</dbReference>
<feature type="signal peptide" evidence="1">
    <location>
        <begin position="1"/>
        <end position="26"/>
    </location>
</feature>
<dbReference type="EMBL" id="VTES01000006">
    <property type="protein sequence ID" value="TYS60712.1"/>
    <property type="molecule type" value="Genomic_DNA"/>
</dbReference>
<evidence type="ECO:0000313" key="3">
    <source>
        <dbReference type="Proteomes" id="UP000323732"/>
    </source>
</evidence>
<protein>
    <submittedName>
        <fullName evidence="2">Uncharacterized protein</fullName>
    </submittedName>
</protein>
<evidence type="ECO:0000313" key="2">
    <source>
        <dbReference type="EMBL" id="TYS60712.1"/>
    </source>
</evidence>
<feature type="chain" id="PRO_5039268583" evidence="1">
    <location>
        <begin position="27"/>
        <end position="311"/>
    </location>
</feature>
<accession>A0A5D4SFD7</accession>
<comment type="caution">
    <text evidence="2">The sequence shown here is derived from an EMBL/GenBank/DDBJ whole genome shotgun (WGS) entry which is preliminary data.</text>
</comment>
<organism evidence="2 3">
    <name type="scientific">Bacillus infantis</name>
    <dbReference type="NCBI Taxonomy" id="324767"/>
    <lineage>
        <taxon>Bacteria</taxon>
        <taxon>Bacillati</taxon>
        <taxon>Bacillota</taxon>
        <taxon>Bacilli</taxon>
        <taxon>Bacillales</taxon>
        <taxon>Bacillaceae</taxon>
        <taxon>Bacillus</taxon>
    </lineage>
</organism>
<keyword evidence="1" id="KW-0732">Signal</keyword>
<gene>
    <name evidence="2" type="ORF">FZD47_21120</name>
</gene>
<dbReference type="Proteomes" id="UP000323732">
    <property type="component" value="Unassembled WGS sequence"/>
</dbReference>
<proteinExistence type="predicted"/>
<sequence>MIKKVSKIAVASALSLSLLGSSSFLAQEGTKVEAATKLPDNHTIEQLEVKWLKDGRHGYSIDVGDRVGTLLIRVDRPKTEWDIEWVNWAISKPAHVSFGLQTDLDIKNHKSIAPLRFGLTYERYLRDKGVPDRFGEAVGALKSGLMKFSDFSDPQYYAGLAIKLDKKYNQNGVYWFGGNAYALREPGQVKAYFFNNQELVSEAYDRIKSDGTFPLMSKVMWGKTELWKGQLGKVTVKEPTSLVKRLDNGSFEKVRDLKKGDEYRVYRYLNERNGMYGVGAGMYVERDAAKVLYETPSKRNLRLVRIMHGEE</sequence>